<sequence length="236" mass="26403">MTQQNSIGKLFDKVASRYDFLNHFLSLGIDVLWRKRLARKVADLKPSSLLDLATGSGDLLLAILKNSPTILRYYGVDISQEMIALAKEKGLDNLLIADASSLPFVESSFDVVTVAFGLRNFQDRMLALREILRVLRPGGTLYVLEFSMPKTILRPFYLFYLQKLMPLLASFVGAPKDAYIYLAQSILDFPQPKELVGLFQNAGFDCCGFVPMTFGIVTIHWGKKPETALNKSALKT</sequence>
<dbReference type="InterPro" id="IPR023576">
    <property type="entry name" value="UbiE/COQ5_MeTrFase_CS"/>
</dbReference>
<evidence type="ECO:0000256" key="3">
    <source>
        <dbReference type="ARBA" id="ARBA00022679"/>
    </source>
</evidence>
<dbReference type="PROSITE" id="PS01183">
    <property type="entry name" value="UBIE_1"/>
    <property type="match status" value="1"/>
</dbReference>
<comment type="caution">
    <text evidence="5">Lacks conserved residue(s) required for the propagation of feature annotation.</text>
</comment>
<dbReference type="NCBIfam" id="TIGR01934">
    <property type="entry name" value="MenG_MenH_UbiE"/>
    <property type="match status" value="1"/>
</dbReference>
<feature type="binding site" evidence="5">
    <location>
        <position position="56"/>
    </location>
    <ligand>
        <name>S-adenosyl-L-methionine</name>
        <dbReference type="ChEBI" id="CHEBI:59789"/>
    </ligand>
</feature>
<dbReference type="Pfam" id="PF01209">
    <property type="entry name" value="Ubie_methyltran"/>
    <property type="match status" value="1"/>
</dbReference>
<keyword evidence="2 5" id="KW-0489">Methyltransferase</keyword>
<keyword evidence="1 5" id="KW-0474">Menaquinone biosynthesis</keyword>
<evidence type="ECO:0000313" key="9">
    <source>
        <dbReference type="Proteomes" id="UP000315925"/>
    </source>
</evidence>
<dbReference type="GO" id="GO:0043770">
    <property type="term" value="F:demethylmenaquinone methyltransferase activity"/>
    <property type="evidence" value="ECO:0007669"/>
    <property type="project" value="UniProtKB-UniRule"/>
</dbReference>
<dbReference type="KEGG" id="mkc:kam1_1131"/>
<evidence type="ECO:0000256" key="5">
    <source>
        <dbReference type="HAMAP-Rule" id="MF_01813"/>
    </source>
</evidence>
<name>A0A0C1UQ14_9BACT</name>
<keyword evidence="8" id="KW-1185">Reference proteome</keyword>
<reference evidence="6 8" key="1">
    <citation type="submission" date="2014-08" db="EMBL/GenBank/DDBJ databases">
        <title>Methylacidiphilum kamchatkense strain Kam1 draft genome sequence.</title>
        <authorList>
            <person name="Birkeland N.-K."/>
            <person name="Erikstad H.A."/>
        </authorList>
    </citation>
    <scope>NUCLEOTIDE SEQUENCE [LARGE SCALE GENOMIC DNA]</scope>
    <source>
        <strain evidence="6 8">Kam1</strain>
    </source>
</reference>
<protein>
    <recommendedName>
        <fullName evidence="5">Demethylmenaquinone methyltransferase</fullName>
        <ecNumber evidence="5">2.1.1.163</ecNumber>
    </recommendedName>
</protein>
<dbReference type="PROSITE" id="PS01184">
    <property type="entry name" value="UBIE_2"/>
    <property type="match status" value="1"/>
</dbReference>
<dbReference type="EC" id="2.1.1.163" evidence="5"/>
<dbReference type="PROSITE" id="PS51608">
    <property type="entry name" value="SAM_MT_UBIE"/>
    <property type="match status" value="1"/>
</dbReference>
<dbReference type="HAMAP" id="MF_01813">
    <property type="entry name" value="MenG_UbiE_methyltr"/>
    <property type="match status" value="1"/>
</dbReference>
<comment type="similarity">
    <text evidence="5">Belongs to the class I-like SAM-binding methyltransferase superfamily. MenG/UbiE family.</text>
</comment>
<dbReference type="GO" id="GO:0032259">
    <property type="term" value="P:methylation"/>
    <property type="evidence" value="ECO:0007669"/>
    <property type="project" value="UniProtKB-KW"/>
</dbReference>
<dbReference type="PANTHER" id="PTHR43591">
    <property type="entry name" value="METHYLTRANSFERASE"/>
    <property type="match status" value="1"/>
</dbReference>
<dbReference type="STRING" id="1202785.A946_09755"/>
<evidence type="ECO:0000256" key="1">
    <source>
        <dbReference type="ARBA" id="ARBA00022428"/>
    </source>
</evidence>
<reference evidence="7" key="2">
    <citation type="journal article" date="2019" name="BMC Genomics">
        <title>Complete genome sequence analysis of the thermoacidophilic verrucomicrobial methanotroph 'Candidatus Methylacidiphilum kamchatkense' strain Kam1 and comparison with its closest relatives.</title>
        <authorList>
            <person name="Kruse T."/>
            <person name="Ratnadevi C.M."/>
            <person name="Erikstad H.A."/>
            <person name="Birkeland N.K."/>
        </authorList>
    </citation>
    <scope>NUCLEOTIDE SEQUENCE</scope>
    <source>
        <strain evidence="7">Kam1</strain>
    </source>
</reference>
<dbReference type="Proteomes" id="UP000031594">
    <property type="component" value="Unassembled WGS sequence"/>
</dbReference>
<reference evidence="9" key="3">
    <citation type="submission" date="2019-03" db="EMBL/GenBank/DDBJ databases">
        <title>Complete genome of Methylacidiphilum kamchatkense Kam1.</title>
        <authorList>
            <person name="Kruse T."/>
            <person name="Murarilal Ratnadevi C."/>
            <person name="Erikstad H.-A."/>
            <person name="Birkeland N.-K."/>
        </authorList>
    </citation>
    <scope>NUCLEOTIDE SEQUENCE [LARGE SCALE GENOMIC DNA]</scope>
    <source>
        <strain evidence="9">kam1</strain>
    </source>
</reference>
<evidence type="ECO:0000313" key="6">
    <source>
        <dbReference type="EMBL" id="KIE57933.1"/>
    </source>
</evidence>
<dbReference type="AlphaFoldDB" id="A0A0C1UQ14"/>
<dbReference type="EMBL" id="JQNX01000008">
    <property type="protein sequence ID" value="KIE57933.1"/>
    <property type="molecule type" value="Genomic_DNA"/>
</dbReference>
<keyword evidence="3 5" id="KW-0808">Transferase</keyword>
<dbReference type="SUPFAM" id="SSF53335">
    <property type="entry name" value="S-adenosyl-L-methionine-dependent methyltransferases"/>
    <property type="match status" value="1"/>
</dbReference>
<evidence type="ECO:0000256" key="4">
    <source>
        <dbReference type="ARBA" id="ARBA00022691"/>
    </source>
</evidence>
<dbReference type="EMBL" id="CP037899">
    <property type="protein sequence ID" value="QDQ42360.1"/>
    <property type="molecule type" value="Genomic_DNA"/>
</dbReference>
<dbReference type="GO" id="GO:0009234">
    <property type="term" value="P:menaquinone biosynthetic process"/>
    <property type="evidence" value="ECO:0007669"/>
    <property type="project" value="UniProtKB-UniRule"/>
</dbReference>
<dbReference type="UniPathway" id="UPA00079">
    <property type="reaction ID" value="UER00169"/>
</dbReference>
<dbReference type="InterPro" id="IPR029063">
    <property type="entry name" value="SAM-dependent_MTases_sf"/>
</dbReference>
<proteinExistence type="inferred from homology"/>
<comment type="function">
    <text evidence="5">Methyltransferase required for the conversion of demethylmenaquinol (DMKH2) to menaquinol (MKH2).</text>
</comment>
<dbReference type="NCBIfam" id="NF001244">
    <property type="entry name" value="PRK00216.1-5"/>
    <property type="match status" value="1"/>
</dbReference>
<gene>
    <name evidence="5" type="primary">menG</name>
    <name evidence="6" type="ORF">A946_09755</name>
    <name evidence="7" type="ORF">kam1_1131</name>
</gene>
<feature type="binding site" evidence="5">
    <location>
        <begin position="98"/>
        <end position="99"/>
    </location>
    <ligand>
        <name>S-adenosyl-L-methionine</name>
        <dbReference type="ChEBI" id="CHEBI:59789"/>
    </ligand>
</feature>
<comment type="catalytic activity">
    <reaction evidence="5">
        <text>a 2-demethylmenaquinol + S-adenosyl-L-methionine = a menaquinol + S-adenosyl-L-homocysteine + H(+)</text>
        <dbReference type="Rhea" id="RHEA:42640"/>
        <dbReference type="Rhea" id="RHEA-COMP:9539"/>
        <dbReference type="Rhea" id="RHEA-COMP:9563"/>
        <dbReference type="ChEBI" id="CHEBI:15378"/>
        <dbReference type="ChEBI" id="CHEBI:18151"/>
        <dbReference type="ChEBI" id="CHEBI:55437"/>
        <dbReference type="ChEBI" id="CHEBI:57856"/>
        <dbReference type="ChEBI" id="CHEBI:59789"/>
        <dbReference type="EC" id="2.1.1.163"/>
    </reaction>
</comment>
<evidence type="ECO:0000313" key="8">
    <source>
        <dbReference type="Proteomes" id="UP000031594"/>
    </source>
</evidence>
<dbReference type="OrthoDB" id="9808140at2"/>
<feature type="binding site" evidence="5">
    <location>
        <position position="77"/>
    </location>
    <ligand>
        <name>S-adenosyl-L-methionine</name>
        <dbReference type="ChEBI" id="CHEBI:59789"/>
    </ligand>
</feature>
<evidence type="ECO:0000256" key="2">
    <source>
        <dbReference type="ARBA" id="ARBA00022603"/>
    </source>
</evidence>
<comment type="pathway">
    <text evidence="5">Quinol/quinone metabolism; menaquinone biosynthesis; menaquinol from 1,4-dihydroxy-2-naphthoate: step 2/2.</text>
</comment>
<dbReference type="PANTHER" id="PTHR43591:SF24">
    <property type="entry name" value="2-METHOXY-6-POLYPRENYL-1,4-BENZOQUINOL METHYLASE, MITOCHONDRIAL"/>
    <property type="match status" value="1"/>
</dbReference>
<dbReference type="Proteomes" id="UP000315925">
    <property type="component" value="Chromosome"/>
</dbReference>
<accession>A0A0C1UQ14</accession>
<evidence type="ECO:0000313" key="7">
    <source>
        <dbReference type="EMBL" id="QDQ42360.1"/>
    </source>
</evidence>
<dbReference type="InterPro" id="IPR004033">
    <property type="entry name" value="UbiE/COQ5_MeTrFase"/>
</dbReference>
<keyword evidence="4 5" id="KW-0949">S-adenosyl-L-methionine</keyword>
<dbReference type="RefSeq" id="WP_039722023.1">
    <property type="nucleotide sequence ID" value="NZ_CP037899.1"/>
</dbReference>
<dbReference type="Gene3D" id="3.40.50.150">
    <property type="entry name" value="Vaccinia Virus protein VP39"/>
    <property type="match status" value="1"/>
</dbReference>
<organism evidence="7 9">
    <name type="scientific">Methylacidiphilum kamchatkense Kam1</name>
    <dbReference type="NCBI Taxonomy" id="1202785"/>
    <lineage>
        <taxon>Bacteria</taxon>
        <taxon>Pseudomonadati</taxon>
        <taxon>Verrucomicrobiota</taxon>
        <taxon>Methylacidiphilae</taxon>
        <taxon>Methylacidiphilales</taxon>
        <taxon>Methylacidiphilaceae</taxon>
        <taxon>Methylacidiphilum (ex Ratnadevi et al. 2023)</taxon>
    </lineage>
</organism>
<keyword evidence="6" id="KW-0830">Ubiquinone</keyword>
<dbReference type="CDD" id="cd02440">
    <property type="entry name" value="AdoMet_MTases"/>
    <property type="match status" value="1"/>
</dbReference>